<feature type="region of interest" description="Disordered" evidence="1">
    <location>
        <begin position="21"/>
        <end position="101"/>
    </location>
</feature>
<comment type="caution">
    <text evidence="2">The sequence shown here is derived from an EMBL/GenBank/DDBJ whole genome shotgun (WGS) entry which is preliminary data.</text>
</comment>
<feature type="compositionally biased region" description="Low complexity" evidence="1">
    <location>
        <begin position="73"/>
        <end position="85"/>
    </location>
</feature>
<sequence length="148" mass="15355">MDKKWGAAALLLTAALLTGCGSSGGDSAEDKGGADSAKEEKHTSAPERSASSAPKGDGLDGTWRAGNKDSPFKTLTITGTKVKTTGEQSCPGELSGADGEKPRIELHCAKPVNGREKGAVKMKPDGTKLSISWDGPDWGGYMDVFERS</sequence>
<dbReference type="AlphaFoldDB" id="A0A8H1QSW2"/>
<proteinExistence type="predicted"/>
<evidence type="ECO:0008006" key="4">
    <source>
        <dbReference type="Google" id="ProtNLM"/>
    </source>
</evidence>
<dbReference type="Proteomes" id="UP000298111">
    <property type="component" value="Unassembled WGS sequence"/>
</dbReference>
<name>A0A8H1QSW2_9ACTN</name>
<organism evidence="2 3">
    <name type="scientific">Streptomyces albus</name>
    <dbReference type="NCBI Taxonomy" id="1888"/>
    <lineage>
        <taxon>Bacteria</taxon>
        <taxon>Bacillati</taxon>
        <taxon>Actinomycetota</taxon>
        <taxon>Actinomycetes</taxon>
        <taxon>Kitasatosporales</taxon>
        <taxon>Streptomycetaceae</taxon>
        <taxon>Streptomyces</taxon>
    </lineage>
</organism>
<reference evidence="2 3" key="1">
    <citation type="submission" date="2018-10" db="EMBL/GenBank/DDBJ databases">
        <title>Isolation of pseudouridimycin from Streptomyces albus DSM 40763.</title>
        <authorList>
            <person name="Rosenqvist P."/>
            <person name="Metsae-Ketelae M."/>
            <person name="Virta P."/>
        </authorList>
    </citation>
    <scope>NUCLEOTIDE SEQUENCE [LARGE SCALE GENOMIC DNA]</scope>
    <source>
        <strain evidence="2 3">DSM 40763</strain>
    </source>
</reference>
<evidence type="ECO:0000256" key="1">
    <source>
        <dbReference type="SAM" id="MobiDB-lite"/>
    </source>
</evidence>
<gene>
    <name evidence="2" type="ORF">D8771_05710</name>
</gene>
<protein>
    <recommendedName>
        <fullName evidence="4">Lipoprotein</fullName>
    </recommendedName>
</protein>
<dbReference type="GeneID" id="75180153"/>
<accession>A0A8H1QSW2</accession>
<evidence type="ECO:0000313" key="3">
    <source>
        <dbReference type="Proteomes" id="UP000298111"/>
    </source>
</evidence>
<dbReference type="PROSITE" id="PS51257">
    <property type="entry name" value="PROKAR_LIPOPROTEIN"/>
    <property type="match status" value="1"/>
</dbReference>
<evidence type="ECO:0000313" key="2">
    <source>
        <dbReference type="EMBL" id="TGG85923.1"/>
    </source>
</evidence>
<dbReference type="EMBL" id="RCIY01000040">
    <property type="protein sequence ID" value="TGG85923.1"/>
    <property type="molecule type" value="Genomic_DNA"/>
</dbReference>
<feature type="compositionally biased region" description="Basic and acidic residues" evidence="1">
    <location>
        <begin position="28"/>
        <end position="45"/>
    </location>
</feature>
<dbReference type="RefSeq" id="WP_016471026.1">
    <property type="nucleotide sequence ID" value="NZ_BBQG01000049.1"/>
</dbReference>